<dbReference type="EMBL" id="JARGEI010000022">
    <property type="protein sequence ID" value="KAJ8711312.1"/>
    <property type="molecule type" value="Genomic_DNA"/>
</dbReference>
<proteinExistence type="predicted"/>
<protein>
    <recommendedName>
        <fullName evidence="3">P94</fullName>
    </recommendedName>
</protein>
<dbReference type="AlphaFoldDB" id="A0AAD7YDP1"/>
<evidence type="ECO:0000313" key="2">
    <source>
        <dbReference type="Proteomes" id="UP001231518"/>
    </source>
</evidence>
<keyword evidence="2" id="KW-1185">Reference proteome</keyword>
<organism evidence="1 2">
    <name type="scientific">Mythimna separata</name>
    <name type="common">Oriental armyworm</name>
    <name type="synonym">Pseudaletia separata</name>
    <dbReference type="NCBI Taxonomy" id="271217"/>
    <lineage>
        <taxon>Eukaryota</taxon>
        <taxon>Metazoa</taxon>
        <taxon>Ecdysozoa</taxon>
        <taxon>Arthropoda</taxon>
        <taxon>Hexapoda</taxon>
        <taxon>Insecta</taxon>
        <taxon>Pterygota</taxon>
        <taxon>Neoptera</taxon>
        <taxon>Endopterygota</taxon>
        <taxon>Lepidoptera</taxon>
        <taxon>Glossata</taxon>
        <taxon>Ditrysia</taxon>
        <taxon>Noctuoidea</taxon>
        <taxon>Noctuidae</taxon>
        <taxon>Noctuinae</taxon>
        <taxon>Hadenini</taxon>
        <taxon>Mythimna</taxon>
    </lineage>
</organism>
<comment type="caution">
    <text evidence="1">The sequence shown here is derived from an EMBL/GenBank/DDBJ whole genome shotgun (WGS) entry which is preliminary data.</text>
</comment>
<accession>A0AAD7YDP1</accession>
<reference evidence="1" key="1">
    <citation type="submission" date="2023-03" db="EMBL/GenBank/DDBJ databases">
        <title>Chromosome-level genomes of two armyworms, Mythimna separata and Mythimna loreyi, provide insights into the biosynthesis and reception of sex pheromones.</title>
        <authorList>
            <person name="Zhao H."/>
        </authorList>
    </citation>
    <scope>NUCLEOTIDE SEQUENCE</scope>
    <source>
        <strain evidence="1">BeijingLab</strain>
        <tissue evidence="1">Pupa</tissue>
    </source>
</reference>
<name>A0AAD7YDP1_MYTSE</name>
<gene>
    <name evidence="1" type="ORF">PYW07_008554</name>
</gene>
<sequence>MVNYYIYAKDYSGSTNGVNYYHENGLTTLEQFKSDVNQLNSAFADEESRIVYLHWGNRCEVVNETEALEAYMERIGRGSDTLPETIIGWVKRNVNTNEDKIKLMYIITDGRIDRSSFNRCLALNEDIHYDKVVFHALSKDLRCIDLTVTASFIKSKCTIYRNNVLFDETDISKEFDYDKITADNFATEKESLKSYIKFKFLTSWKNNAKSLLEIEKLKKLKNRLNSVSDSLTETFPDTMDQNTFLREFKNTNWYKSFSNPSYDLKVDIEKSITTLINYIVSENKSYGFDALKFETTFSKKVPEEQIEDVNFTAEQEIEFPDIILADEKGIPVILCTVLNLLEKLIFQTPESTASFSKFKAMMECPLFLLEDPDLNESLGYFYTLTVYKQLLEQHTKLEPRTRRPFHGGLVLVDTDDFDRYNDYILSATYFNFKKVKYNIGLFYFVLWKISEKKQWMDENVVAQFKKYALRRVSTTKCKIGLSSLPLDPQVNSSLPAALWYCVEMSTLLFKDDPERYSHERLRMFYGVAHVMIEILLHLNYKLDLDTINKRKDLIRHVMILKKIPSQKDKGLYMVEKIFKKVNGFLVSEIANSANVKKLNYLKLKHNEMLPDDIITEEVNLEEYVYFLHHPGDAVMSICEKTFRPFFMIDQNESFYMKLYKDTKQIVVNNIKGETVLTYRPINQLKFSKILSFYNLYLYCVKDNNKFPTLEEYREYILKKKTFKDDLVTIFPGNVCSKIDEAFVNYENVTKDMKVEDFVTISKKYVNRINRIKGEAKVNFESDSEINKFITEEEHRVNLIKVQQEKKKRKRFCTD</sequence>
<evidence type="ECO:0000313" key="1">
    <source>
        <dbReference type="EMBL" id="KAJ8711312.1"/>
    </source>
</evidence>
<evidence type="ECO:0008006" key="3">
    <source>
        <dbReference type="Google" id="ProtNLM"/>
    </source>
</evidence>
<dbReference type="Proteomes" id="UP001231518">
    <property type="component" value="Chromosome 21"/>
</dbReference>